<dbReference type="InterPro" id="IPR013106">
    <property type="entry name" value="Ig_V-set"/>
</dbReference>
<accession>A0A670Z233</accession>
<dbReference type="GeneTree" id="ENSGT00940000163847"/>
<reference evidence="5" key="1">
    <citation type="submission" date="2025-08" db="UniProtKB">
        <authorList>
            <consortium name="Ensembl"/>
        </authorList>
    </citation>
    <scope>IDENTIFICATION</scope>
</reference>
<dbReference type="SMART" id="SM00406">
    <property type="entry name" value="IGv"/>
    <property type="match status" value="1"/>
</dbReference>
<evidence type="ECO:0000259" key="4">
    <source>
        <dbReference type="SMART" id="SM00406"/>
    </source>
</evidence>
<dbReference type="SUPFAM" id="SSF48726">
    <property type="entry name" value="Immunoglobulin"/>
    <property type="match status" value="1"/>
</dbReference>
<dbReference type="Pfam" id="PF07686">
    <property type="entry name" value="V-set"/>
    <property type="match status" value="1"/>
</dbReference>
<name>A0A670Z233_PSETE</name>
<keyword evidence="2" id="KW-1064">Adaptive immunity</keyword>
<dbReference type="PANTHER" id="PTHR23266">
    <property type="entry name" value="IMMUNOGLOBULIN HEAVY CHAIN"/>
    <property type="match status" value="1"/>
</dbReference>
<dbReference type="GO" id="GO:0019814">
    <property type="term" value="C:immunoglobulin complex"/>
    <property type="evidence" value="ECO:0007669"/>
    <property type="project" value="UniProtKB-KW"/>
</dbReference>
<evidence type="ECO:0000256" key="1">
    <source>
        <dbReference type="ARBA" id="ARBA00022859"/>
    </source>
</evidence>
<evidence type="ECO:0000313" key="5">
    <source>
        <dbReference type="Ensembl" id="ENSPTXP00000015808.1"/>
    </source>
</evidence>
<evidence type="ECO:0000256" key="3">
    <source>
        <dbReference type="ARBA" id="ARBA00043265"/>
    </source>
</evidence>
<evidence type="ECO:0000256" key="2">
    <source>
        <dbReference type="ARBA" id="ARBA00023130"/>
    </source>
</evidence>
<keyword evidence="1" id="KW-0391">Immunity</keyword>
<dbReference type="Ensembl" id="ENSPTXT00000016289.1">
    <property type="protein sequence ID" value="ENSPTXP00000015808.1"/>
    <property type="gene ID" value="ENSPTXG00000010900.1"/>
</dbReference>
<dbReference type="Gene3D" id="2.60.40.10">
    <property type="entry name" value="Immunoglobulins"/>
    <property type="match status" value="1"/>
</dbReference>
<feature type="domain" description="Immunoglobulin V-set" evidence="4">
    <location>
        <begin position="10"/>
        <end position="91"/>
    </location>
</feature>
<dbReference type="Proteomes" id="UP000472273">
    <property type="component" value="Unplaced"/>
</dbReference>
<dbReference type="AlphaFoldDB" id="A0A670Z233"/>
<dbReference type="GO" id="GO:0005576">
    <property type="term" value="C:extracellular region"/>
    <property type="evidence" value="ECO:0007669"/>
    <property type="project" value="UniProtKB-ARBA"/>
</dbReference>
<reference evidence="5" key="2">
    <citation type="submission" date="2025-09" db="UniProtKB">
        <authorList>
            <consortium name="Ensembl"/>
        </authorList>
    </citation>
    <scope>IDENTIFICATION</scope>
</reference>
<dbReference type="InterPro" id="IPR013783">
    <property type="entry name" value="Ig-like_fold"/>
</dbReference>
<proteinExistence type="predicted"/>
<evidence type="ECO:0000313" key="6">
    <source>
        <dbReference type="Proteomes" id="UP000472273"/>
    </source>
</evidence>
<keyword evidence="6" id="KW-1185">Reference proteome</keyword>
<sequence>QVQLVETGGGVVFPEGYNFTIYEIHWIRQTPGKEQKPDQGLEWLVHYHKSSRNYYSPTIQGRFVASKDSSNFYLQMSNLKAEDAAVYYCVRTFNHAGRMTTETSSDSAGSSAL</sequence>
<protein>
    <recommendedName>
        <fullName evidence="4">Immunoglobulin V-set domain-containing protein</fullName>
    </recommendedName>
</protein>
<dbReference type="InterPro" id="IPR050199">
    <property type="entry name" value="IgHV"/>
</dbReference>
<dbReference type="InterPro" id="IPR036179">
    <property type="entry name" value="Ig-like_dom_sf"/>
</dbReference>
<organism evidence="5 6">
    <name type="scientific">Pseudonaja textilis</name>
    <name type="common">Eastern brown snake</name>
    <dbReference type="NCBI Taxonomy" id="8673"/>
    <lineage>
        <taxon>Eukaryota</taxon>
        <taxon>Metazoa</taxon>
        <taxon>Chordata</taxon>
        <taxon>Craniata</taxon>
        <taxon>Vertebrata</taxon>
        <taxon>Euteleostomi</taxon>
        <taxon>Lepidosauria</taxon>
        <taxon>Squamata</taxon>
        <taxon>Bifurcata</taxon>
        <taxon>Unidentata</taxon>
        <taxon>Episquamata</taxon>
        <taxon>Toxicofera</taxon>
        <taxon>Serpentes</taxon>
        <taxon>Colubroidea</taxon>
        <taxon>Elapidae</taxon>
        <taxon>Hydrophiinae</taxon>
        <taxon>Pseudonaja</taxon>
    </lineage>
</organism>
<keyword evidence="3" id="KW-1280">Immunoglobulin</keyword>
<dbReference type="GO" id="GO:0002250">
    <property type="term" value="P:adaptive immune response"/>
    <property type="evidence" value="ECO:0007669"/>
    <property type="project" value="UniProtKB-KW"/>
</dbReference>